<evidence type="ECO:0000256" key="2">
    <source>
        <dbReference type="ARBA" id="ARBA00022490"/>
    </source>
</evidence>
<dbReference type="Gene3D" id="1.20.58.60">
    <property type="match status" value="1"/>
</dbReference>
<dbReference type="GO" id="GO:0051015">
    <property type="term" value="F:actin filament binding"/>
    <property type="evidence" value="ECO:0007669"/>
    <property type="project" value="TreeGrafter"/>
</dbReference>
<dbReference type="GO" id="GO:0005737">
    <property type="term" value="C:cytoplasm"/>
    <property type="evidence" value="ECO:0007669"/>
    <property type="project" value="TreeGrafter"/>
</dbReference>
<reference evidence="5 6" key="2">
    <citation type="submission" date="2018-11" db="EMBL/GenBank/DDBJ databases">
        <authorList>
            <consortium name="Pathogen Informatics"/>
        </authorList>
    </citation>
    <scope>NUCLEOTIDE SEQUENCE [LARGE SCALE GENOMIC DNA]</scope>
</reference>
<name>A0A0R3T823_RODNA</name>
<dbReference type="InterPro" id="IPR003108">
    <property type="entry name" value="GAR_dom"/>
</dbReference>
<dbReference type="SUPFAM" id="SSF143575">
    <property type="entry name" value="GAS2 domain-like"/>
    <property type="match status" value="1"/>
</dbReference>
<dbReference type="WBParaSite" id="HNAJ_0000321101-mRNA-1">
    <property type="protein sequence ID" value="HNAJ_0000321101-mRNA-1"/>
    <property type="gene ID" value="HNAJ_0000321101"/>
</dbReference>
<dbReference type="GO" id="GO:0001578">
    <property type="term" value="P:microtubule bundle formation"/>
    <property type="evidence" value="ECO:0007669"/>
    <property type="project" value="TreeGrafter"/>
</dbReference>
<dbReference type="PANTHER" id="PTHR46756">
    <property type="entry name" value="TRANSGELIN"/>
    <property type="match status" value="1"/>
</dbReference>
<evidence type="ECO:0000256" key="3">
    <source>
        <dbReference type="ARBA" id="ARBA00023212"/>
    </source>
</evidence>
<evidence type="ECO:0000259" key="4">
    <source>
        <dbReference type="PROSITE" id="PS51460"/>
    </source>
</evidence>
<dbReference type="SUPFAM" id="SSF46966">
    <property type="entry name" value="Spectrin repeat"/>
    <property type="match status" value="1"/>
</dbReference>
<protein>
    <submittedName>
        <fullName evidence="7">GAR domain-containing protein</fullName>
    </submittedName>
</protein>
<keyword evidence="2" id="KW-0963">Cytoplasm</keyword>
<dbReference type="STRING" id="102285.A0A0R3T823"/>
<evidence type="ECO:0000313" key="5">
    <source>
        <dbReference type="EMBL" id="VDN99069.1"/>
    </source>
</evidence>
<evidence type="ECO:0000313" key="6">
    <source>
        <dbReference type="Proteomes" id="UP000278807"/>
    </source>
</evidence>
<gene>
    <name evidence="5" type="ORF">HNAJ_LOCUS3210</name>
</gene>
<dbReference type="AlphaFoldDB" id="A0A0R3T823"/>
<comment type="subcellular location">
    <subcellularLocation>
        <location evidence="1">Cytoplasm</location>
        <location evidence="1">Cytoskeleton</location>
    </subcellularLocation>
</comment>
<sequence length="294" mass="33214">MLDWSQKQEVKLAQLSKEQRERRLTLDALISWLNTTEVILRSERMSSQPTISTGPVSIEATSELSSGSSSRFDTGSIGFEIDTTQVERLLTEVSQVESEIEKRKGQYDDVLKHARKAEVVKKRPTTLKGKISGSSSAEQTSVYSSKRVNEMCEKWDRVIRIIRTRRAALEDRLVHLEVVASIVDANCDGWIDLKKFNTALRSATIPKPQQLDLSKLEGSAIEHEAKHQASLCTCHNTYRISKINGNMYRFGDSQKLRLVRILRSNVMVRVGGGWTPLTEFLVKNDPCRGMFTAN</sequence>
<dbReference type="PROSITE" id="PS51460">
    <property type="entry name" value="GAR"/>
    <property type="match status" value="1"/>
</dbReference>
<dbReference type="GO" id="GO:0005884">
    <property type="term" value="C:actin filament"/>
    <property type="evidence" value="ECO:0007669"/>
    <property type="project" value="TreeGrafter"/>
</dbReference>
<dbReference type="OrthoDB" id="2250192at2759"/>
<keyword evidence="6" id="KW-1185">Reference proteome</keyword>
<dbReference type="Pfam" id="PF02187">
    <property type="entry name" value="GAS2"/>
    <property type="match status" value="1"/>
</dbReference>
<dbReference type="GO" id="GO:0051764">
    <property type="term" value="P:actin crosslink formation"/>
    <property type="evidence" value="ECO:0007669"/>
    <property type="project" value="TreeGrafter"/>
</dbReference>
<dbReference type="GO" id="GO:0031110">
    <property type="term" value="P:regulation of microtubule polymerization or depolymerization"/>
    <property type="evidence" value="ECO:0007669"/>
    <property type="project" value="TreeGrafter"/>
</dbReference>
<dbReference type="Proteomes" id="UP000278807">
    <property type="component" value="Unassembled WGS sequence"/>
</dbReference>
<evidence type="ECO:0000313" key="7">
    <source>
        <dbReference type="WBParaSite" id="HNAJ_0000321101-mRNA-1"/>
    </source>
</evidence>
<dbReference type="Gene3D" id="3.30.920.20">
    <property type="entry name" value="Gas2-like domain"/>
    <property type="match status" value="1"/>
</dbReference>
<accession>A0A0R3T823</accession>
<dbReference type="GO" id="GO:0035371">
    <property type="term" value="C:microtubule plus-end"/>
    <property type="evidence" value="ECO:0007669"/>
    <property type="project" value="TreeGrafter"/>
</dbReference>
<dbReference type="GO" id="GO:0008093">
    <property type="term" value="F:cytoskeletal anchor activity"/>
    <property type="evidence" value="ECO:0007669"/>
    <property type="project" value="TreeGrafter"/>
</dbReference>
<dbReference type="GO" id="GO:0008017">
    <property type="term" value="F:microtubule binding"/>
    <property type="evidence" value="ECO:0007669"/>
    <property type="project" value="InterPro"/>
</dbReference>
<dbReference type="EMBL" id="UZAE01001804">
    <property type="protein sequence ID" value="VDN99069.1"/>
    <property type="molecule type" value="Genomic_DNA"/>
</dbReference>
<proteinExistence type="predicted"/>
<organism evidence="7">
    <name type="scientific">Rodentolepis nana</name>
    <name type="common">Dwarf tapeworm</name>
    <name type="synonym">Hymenolepis nana</name>
    <dbReference type="NCBI Taxonomy" id="102285"/>
    <lineage>
        <taxon>Eukaryota</taxon>
        <taxon>Metazoa</taxon>
        <taxon>Spiralia</taxon>
        <taxon>Lophotrochozoa</taxon>
        <taxon>Platyhelminthes</taxon>
        <taxon>Cestoda</taxon>
        <taxon>Eucestoda</taxon>
        <taxon>Cyclophyllidea</taxon>
        <taxon>Hymenolepididae</taxon>
        <taxon>Rodentolepis</taxon>
    </lineage>
</organism>
<keyword evidence="3" id="KW-0206">Cytoskeleton</keyword>
<dbReference type="SMART" id="SM00243">
    <property type="entry name" value="GAS2"/>
    <property type="match status" value="1"/>
</dbReference>
<evidence type="ECO:0000256" key="1">
    <source>
        <dbReference type="ARBA" id="ARBA00004245"/>
    </source>
</evidence>
<dbReference type="InterPro" id="IPR036534">
    <property type="entry name" value="GAR_dom_sf"/>
</dbReference>
<feature type="domain" description="GAR" evidence="4">
    <location>
        <begin position="216"/>
        <end position="288"/>
    </location>
</feature>
<dbReference type="PANTHER" id="PTHR46756:SF18">
    <property type="entry name" value="GAS2-LIKE PROTEIN PICKLED EGGS"/>
    <property type="match status" value="1"/>
</dbReference>
<dbReference type="GO" id="GO:0001725">
    <property type="term" value="C:stress fiber"/>
    <property type="evidence" value="ECO:0007669"/>
    <property type="project" value="TreeGrafter"/>
</dbReference>
<dbReference type="GO" id="GO:1904825">
    <property type="term" value="P:protein localization to microtubule plus-end"/>
    <property type="evidence" value="ECO:0007669"/>
    <property type="project" value="TreeGrafter"/>
</dbReference>
<reference evidence="7" key="1">
    <citation type="submission" date="2017-02" db="UniProtKB">
        <authorList>
            <consortium name="WormBaseParasite"/>
        </authorList>
    </citation>
    <scope>IDENTIFICATION</scope>
</reference>